<dbReference type="Gene3D" id="3.30.160.60">
    <property type="entry name" value="Classic Zinc Finger"/>
    <property type="match status" value="4"/>
</dbReference>
<dbReference type="Pfam" id="PF00096">
    <property type="entry name" value="zf-C2H2"/>
    <property type="match status" value="2"/>
</dbReference>
<accession>A0A6P7G1U4</accession>
<feature type="region of interest" description="Disordered" evidence="6">
    <location>
        <begin position="52"/>
        <end position="71"/>
    </location>
</feature>
<keyword evidence="3 5" id="KW-0863">Zinc-finger</keyword>
<dbReference type="GO" id="GO:0006355">
    <property type="term" value="P:regulation of DNA-templated transcription"/>
    <property type="evidence" value="ECO:0007669"/>
    <property type="project" value="UniProtKB-ARBA"/>
</dbReference>
<feature type="domain" description="C2H2-type" evidence="7">
    <location>
        <begin position="145"/>
        <end position="172"/>
    </location>
</feature>
<feature type="domain" description="C2H2-type" evidence="7">
    <location>
        <begin position="89"/>
        <end position="116"/>
    </location>
</feature>
<dbReference type="GO" id="GO:0008270">
    <property type="term" value="F:zinc ion binding"/>
    <property type="evidence" value="ECO:0007669"/>
    <property type="project" value="UniProtKB-KW"/>
</dbReference>
<dbReference type="FunFam" id="3.30.160.60:FF:000264">
    <property type="entry name" value="Zinc finger protein 236"/>
    <property type="match status" value="1"/>
</dbReference>
<evidence type="ECO:0000256" key="3">
    <source>
        <dbReference type="ARBA" id="ARBA00022771"/>
    </source>
</evidence>
<proteinExistence type="predicted"/>
<evidence type="ECO:0000313" key="8">
    <source>
        <dbReference type="RefSeq" id="XP_028142841.1"/>
    </source>
</evidence>
<dbReference type="FunFam" id="3.30.160.60:FF:002343">
    <property type="entry name" value="Zinc finger protein 33A"/>
    <property type="match status" value="1"/>
</dbReference>
<keyword evidence="2" id="KW-0677">Repeat</keyword>
<dbReference type="RefSeq" id="XP_028142841.1">
    <property type="nucleotide sequence ID" value="XM_028287040.1"/>
</dbReference>
<dbReference type="SUPFAM" id="SSF57667">
    <property type="entry name" value="beta-beta-alpha zinc fingers"/>
    <property type="match status" value="2"/>
</dbReference>
<evidence type="ECO:0000256" key="5">
    <source>
        <dbReference type="PROSITE-ProRule" id="PRU00042"/>
    </source>
</evidence>
<sequence length="189" mass="22292">MKLSVIKWKYHKKLVGETCDQHGNKTNPFEENQEIEKDDLQENMDIMEALNERSSHEENDMNPHAEGTTYNNMKDVDKHLRTHIGKKTHKCEICFKQFSQTGNLKIHLRRHTGEKPHKCEICFTQFSESGKLKRHLRVHTGTKPHKCEICFKQFIQTGNLKIHLRRHTGEKPHKCEICFTQFSESGKKR</sequence>
<organism evidence="8">
    <name type="scientific">Diabrotica virgifera virgifera</name>
    <name type="common">western corn rootworm</name>
    <dbReference type="NCBI Taxonomy" id="50390"/>
    <lineage>
        <taxon>Eukaryota</taxon>
        <taxon>Metazoa</taxon>
        <taxon>Ecdysozoa</taxon>
        <taxon>Arthropoda</taxon>
        <taxon>Hexapoda</taxon>
        <taxon>Insecta</taxon>
        <taxon>Pterygota</taxon>
        <taxon>Neoptera</taxon>
        <taxon>Endopterygota</taxon>
        <taxon>Coleoptera</taxon>
        <taxon>Polyphaga</taxon>
        <taxon>Cucujiformia</taxon>
        <taxon>Chrysomeloidea</taxon>
        <taxon>Chrysomelidae</taxon>
        <taxon>Galerucinae</taxon>
        <taxon>Diabroticina</taxon>
        <taxon>Diabroticites</taxon>
        <taxon>Diabrotica</taxon>
    </lineage>
</organism>
<evidence type="ECO:0000256" key="2">
    <source>
        <dbReference type="ARBA" id="ARBA00022737"/>
    </source>
</evidence>
<reference evidence="8" key="1">
    <citation type="submission" date="2025-08" db="UniProtKB">
        <authorList>
            <consortium name="RefSeq"/>
        </authorList>
    </citation>
    <scope>IDENTIFICATION</scope>
    <source>
        <tissue evidence="8">Whole insect</tissue>
    </source>
</reference>
<dbReference type="PROSITE" id="PS50157">
    <property type="entry name" value="ZINC_FINGER_C2H2_2"/>
    <property type="match status" value="3"/>
</dbReference>
<dbReference type="InterPro" id="IPR013087">
    <property type="entry name" value="Znf_C2H2_type"/>
</dbReference>
<dbReference type="SMART" id="SM00355">
    <property type="entry name" value="ZnF_C2H2"/>
    <property type="match status" value="3"/>
</dbReference>
<protein>
    <submittedName>
        <fullName evidence="8">Zinc finger protein 233-like</fullName>
    </submittedName>
</protein>
<dbReference type="FunFam" id="3.30.160.60:FF:000624">
    <property type="entry name" value="zinc finger protein 697"/>
    <property type="match status" value="1"/>
</dbReference>
<evidence type="ECO:0000256" key="1">
    <source>
        <dbReference type="ARBA" id="ARBA00022723"/>
    </source>
</evidence>
<evidence type="ECO:0000256" key="6">
    <source>
        <dbReference type="SAM" id="MobiDB-lite"/>
    </source>
</evidence>
<keyword evidence="1" id="KW-0479">Metal-binding</keyword>
<name>A0A6P7G1U4_DIAVI</name>
<evidence type="ECO:0000256" key="4">
    <source>
        <dbReference type="ARBA" id="ARBA00022833"/>
    </source>
</evidence>
<dbReference type="Pfam" id="PF13894">
    <property type="entry name" value="zf-C2H2_4"/>
    <property type="match status" value="1"/>
</dbReference>
<evidence type="ECO:0000259" key="7">
    <source>
        <dbReference type="PROSITE" id="PS50157"/>
    </source>
</evidence>
<dbReference type="InParanoid" id="A0A6P7G1U4"/>
<gene>
    <name evidence="8" type="primary">LOC114336682</name>
</gene>
<dbReference type="AlphaFoldDB" id="A0A6P7G1U4"/>
<feature type="compositionally biased region" description="Basic and acidic residues" evidence="6">
    <location>
        <begin position="52"/>
        <end position="63"/>
    </location>
</feature>
<dbReference type="PANTHER" id="PTHR23235">
    <property type="entry name" value="KRUEPPEL-LIKE TRANSCRIPTION FACTOR"/>
    <property type="match status" value="1"/>
</dbReference>
<dbReference type="PROSITE" id="PS00028">
    <property type="entry name" value="ZINC_FINGER_C2H2_1"/>
    <property type="match status" value="3"/>
</dbReference>
<keyword evidence="4" id="KW-0862">Zinc</keyword>
<feature type="domain" description="C2H2-type" evidence="7">
    <location>
        <begin position="117"/>
        <end position="144"/>
    </location>
</feature>
<dbReference type="InterPro" id="IPR036236">
    <property type="entry name" value="Znf_C2H2_sf"/>
</dbReference>